<accession>A0ACC0HFL9</accession>
<name>A0ACC0HFL9_9ERIC</name>
<sequence>MRGCNRGGDLGFMVSREEDEEEENGGDGSGAAVMMVVMNLETGSKRHRDRDLKANRQPGSNAVIAMPSKPYASRSAVVKEEVSEVVVVQADDTPFLPFQIVTMARVADHRHNFFGNFFTN</sequence>
<organism evidence="1 2">
    <name type="scientific">Camellia lanceoleosa</name>
    <dbReference type="NCBI Taxonomy" id="1840588"/>
    <lineage>
        <taxon>Eukaryota</taxon>
        <taxon>Viridiplantae</taxon>
        <taxon>Streptophyta</taxon>
        <taxon>Embryophyta</taxon>
        <taxon>Tracheophyta</taxon>
        <taxon>Spermatophyta</taxon>
        <taxon>Magnoliopsida</taxon>
        <taxon>eudicotyledons</taxon>
        <taxon>Gunneridae</taxon>
        <taxon>Pentapetalae</taxon>
        <taxon>asterids</taxon>
        <taxon>Ericales</taxon>
        <taxon>Theaceae</taxon>
        <taxon>Camellia</taxon>
    </lineage>
</organism>
<keyword evidence="2" id="KW-1185">Reference proteome</keyword>
<dbReference type="Proteomes" id="UP001060215">
    <property type="component" value="Chromosome 5"/>
</dbReference>
<dbReference type="EMBL" id="CM045762">
    <property type="protein sequence ID" value="KAI8010706.1"/>
    <property type="molecule type" value="Genomic_DNA"/>
</dbReference>
<proteinExistence type="predicted"/>
<reference evidence="1 2" key="1">
    <citation type="journal article" date="2022" name="Plant J.">
        <title>Chromosome-level genome of Camellia lanceoleosa provides a valuable resource for understanding genome evolution and self-incompatibility.</title>
        <authorList>
            <person name="Gong W."/>
            <person name="Xiao S."/>
            <person name="Wang L."/>
            <person name="Liao Z."/>
            <person name="Chang Y."/>
            <person name="Mo W."/>
            <person name="Hu G."/>
            <person name="Li W."/>
            <person name="Zhao G."/>
            <person name="Zhu H."/>
            <person name="Hu X."/>
            <person name="Ji K."/>
            <person name="Xiang X."/>
            <person name="Song Q."/>
            <person name="Yuan D."/>
            <person name="Jin S."/>
            <person name="Zhang L."/>
        </authorList>
    </citation>
    <scope>NUCLEOTIDE SEQUENCE [LARGE SCALE GENOMIC DNA]</scope>
    <source>
        <strain evidence="1">SQ_2022a</strain>
    </source>
</reference>
<protein>
    <submittedName>
        <fullName evidence="1">Uncharacterized protein</fullName>
    </submittedName>
</protein>
<evidence type="ECO:0000313" key="2">
    <source>
        <dbReference type="Proteomes" id="UP001060215"/>
    </source>
</evidence>
<comment type="caution">
    <text evidence="1">The sequence shown here is derived from an EMBL/GenBank/DDBJ whole genome shotgun (WGS) entry which is preliminary data.</text>
</comment>
<evidence type="ECO:0000313" key="1">
    <source>
        <dbReference type="EMBL" id="KAI8010706.1"/>
    </source>
</evidence>
<gene>
    <name evidence="1" type="ORF">LOK49_LG06G02002</name>
</gene>